<sequence length="185" mass="20585">MRQFLHDLRELCSQDYDPQHGWKVNETELNAALAMVNDIEPQTIREAALAAQMVAVHWMQMRLSKDALNRGGMVMEQNANLASKLARTYAMQMETLQKERGRGPAPHRQEIHVTRENHIHYHDNRGKGSDGNGTRPQEPRAEAIEGSAKVLGHSEGDGQALPSSGNEGEACLPKARRSKSRGKEG</sequence>
<reference evidence="2" key="1">
    <citation type="submission" date="2021-06" db="EMBL/GenBank/DDBJ databases">
        <title>50 bacteria genomes isolated from Dapeng, Shenzhen, China.</title>
        <authorList>
            <person name="Zheng W."/>
            <person name="Yu S."/>
            <person name="Huang Y."/>
        </authorList>
    </citation>
    <scope>NUCLEOTIDE SEQUENCE</scope>
    <source>
        <strain evidence="2">DP4N28-2</strain>
    </source>
</reference>
<dbReference type="RefSeq" id="WP_222405664.1">
    <property type="nucleotide sequence ID" value="NZ_JAHVKP010000001.1"/>
</dbReference>
<dbReference type="EMBL" id="JAHVKP010000001">
    <property type="protein sequence ID" value="MBY6219016.1"/>
    <property type="molecule type" value="Genomic_DNA"/>
</dbReference>
<dbReference type="AlphaFoldDB" id="A0A9Q3S2U0"/>
<feature type="compositionally biased region" description="Basic and acidic residues" evidence="1">
    <location>
        <begin position="97"/>
        <end position="128"/>
    </location>
</feature>
<evidence type="ECO:0000313" key="3">
    <source>
        <dbReference type="Proteomes" id="UP000824927"/>
    </source>
</evidence>
<feature type="compositionally biased region" description="Basic residues" evidence="1">
    <location>
        <begin position="174"/>
        <end position="185"/>
    </location>
</feature>
<dbReference type="Proteomes" id="UP000824927">
    <property type="component" value="Unassembled WGS sequence"/>
</dbReference>
<evidence type="ECO:0000256" key="1">
    <source>
        <dbReference type="SAM" id="MobiDB-lite"/>
    </source>
</evidence>
<gene>
    <name evidence="2" type="ORF">KUV31_11760</name>
</gene>
<proteinExistence type="predicted"/>
<evidence type="ECO:0000313" key="2">
    <source>
        <dbReference type="EMBL" id="MBY6219016.1"/>
    </source>
</evidence>
<organism evidence="2 3">
    <name type="scientific">Qipengyuania aquimaris</name>
    <dbReference type="NCBI Taxonomy" id="255984"/>
    <lineage>
        <taxon>Bacteria</taxon>
        <taxon>Pseudomonadati</taxon>
        <taxon>Pseudomonadota</taxon>
        <taxon>Alphaproteobacteria</taxon>
        <taxon>Sphingomonadales</taxon>
        <taxon>Erythrobacteraceae</taxon>
        <taxon>Qipengyuania</taxon>
    </lineage>
</organism>
<accession>A0A9Q3S2U0</accession>
<protein>
    <submittedName>
        <fullName evidence="2">Uncharacterized protein</fullName>
    </submittedName>
</protein>
<comment type="caution">
    <text evidence="2">The sequence shown here is derived from an EMBL/GenBank/DDBJ whole genome shotgun (WGS) entry which is preliminary data.</text>
</comment>
<name>A0A9Q3S2U0_9SPHN</name>
<feature type="region of interest" description="Disordered" evidence="1">
    <location>
        <begin position="97"/>
        <end position="185"/>
    </location>
</feature>